<dbReference type="OrthoDB" id="1433444at2"/>
<dbReference type="RefSeq" id="WP_013551878.1">
    <property type="nucleotide sequence ID" value="NC_014934.1"/>
</dbReference>
<dbReference type="InterPro" id="IPR011050">
    <property type="entry name" value="Pectin_lyase_fold/virulence"/>
</dbReference>
<dbReference type="eggNOG" id="COG5434">
    <property type="taxonomic scope" value="Bacteria"/>
</dbReference>
<keyword evidence="2" id="KW-1185">Reference proteome</keyword>
<evidence type="ECO:0000313" key="2">
    <source>
        <dbReference type="Proteomes" id="UP000008634"/>
    </source>
</evidence>
<dbReference type="Gene3D" id="2.160.20.10">
    <property type="entry name" value="Single-stranded right-handed beta-helix, Pectin lyase-like"/>
    <property type="match status" value="1"/>
</dbReference>
<dbReference type="InterPro" id="IPR012334">
    <property type="entry name" value="Pectin_lyas_fold"/>
</dbReference>
<dbReference type="InterPro" id="IPR006626">
    <property type="entry name" value="PbH1"/>
</dbReference>
<organism evidence="1 2">
    <name type="scientific">Cellulophaga algicola (strain DSM 14237 / IC166 / ACAM 630)</name>
    <dbReference type="NCBI Taxonomy" id="688270"/>
    <lineage>
        <taxon>Bacteria</taxon>
        <taxon>Pseudomonadati</taxon>
        <taxon>Bacteroidota</taxon>
        <taxon>Flavobacteriia</taxon>
        <taxon>Flavobacteriales</taxon>
        <taxon>Flavobacteriaceae</taxon>
        <taxon>Cellulophaga</taxon>
    </lineage>
</organism>
<dbReference type="AlphaFoldDB" id="E6X473"/>
<name>E6X473_CELAD</name>
<proteinExistence type="predicted"/>
<dbReference type="HOGENOM" id="CLU_437249_0_0_10"/>
<dbReference type="STRING" id="688270.Celal_3141"/>
<dbReference type="EMBL" id="CP002453">
    <property type="protein sequence ID" value="ADV50415.1"/>
    <property type="molecule type" value="Genomic_DNA"/>
</dbReference>
<dbReference type="InterPro" id="IPR055015">
    <property type="entry name" value="GCX_COOH"/>
</dbReference>
<reference evidence="1 2" key="1">
    <citation type="journal article" date="2010" name="Stand. Genomic Sci.">
        <title>Complete genome sequence of Cellulophaga algicola type strain (IC166).</title>
        <authorList>
            <person name="Abt B."/>
            <person name="Lu M."/>
            <person name="Misra M."/>
            <person name="Han C."/>
            <person name="Nolan M."/>
            <person name="Lucas S."/>
            <person name="Hammon N."/>
            <person name="Deshpande S."/>
            <person name="Cheng J.F."/>
            <person name="Tapia R."/>
            <person name="Goodwin L."/>
            <person name="Pitluck S."/>
            <person name="Liolios K."/>
            <person name="Pagani I."/>
            <person name="Ivanova N."/>
            <person name="Mavromatis K."/>
            <person name="Ovchinikova G."/>
            <person name="Pati A."/>
            <person name="Chen A."/>
            <person name="Palaniappan K."/>
            <person name="Land M."/>
            <person name="Hauser L."/>
            <person name="Chang Y.J."/>
            <person name="Jeffries C.D."/>
            <person name="Detter J.C."/>
            <person name="Brambilla E."/>
            <person name="Rohde M."/>
            <person name="Tindall B.J."/>
            <person name="Goker M."/>
            <person name="Woyke T."/>
            <person name="Bristow J."/>
            <person name="Eisen J.A."/>
            <person name="Markowitz V."/>
            <person name="Hugenholtz P."/>
            <person name="Kyrpides N.C."/>
            <person name="Klenk H.P."/>
            <person name="Lapidus A."/>
        </authorList>
    </citation>
    <scope>NUCLEOTIDE SEQUENCE [LARGE SCALE GENOMIC DNA]</scope>
    <source>
        <strain evidence="2">DSM 14237 / IC166 / ACAM 630</strain>
    </source>
</reference>
<dbReference type="Proteomes" id="UP000008634">
    <property type="component" value="Chromosome"/>
</dbReference>
<evidence type="ECO:0008006" key="3">
    <source>
        <dbReference type="Google" id="ProtNLM"/>
    </source>
</evidence>
<gene>
    <name evidence="1" type="ordered locus">Celal_3141</name>
</gene>
<accession>E6X473</accession>
<dbReference type="KEGG" id="cao:Celal_3141"/>
<protein>
    <recommendedName>
        <fullName evidence="3">Secretion system C-terminal sorting domain-containing protein</fullName>
    </recommendedName>
</protein>
<dbReference type="SUPFAM" id="SSF51126">
    <property type="entry name" value="Pectin lyase-like"/>
    <property type="match status" value="1"/>
</dbReference>
<dbReference type="SMART" id="SM00710">
    <property type="entry name" value="PbH1"/>
    <property type="match status" value="5"/>
</dbReference>
<sequence length="625" mass="68029">MNFSLNIISKYLILIVISLSITSIEASEIKASSFGYNSSDATTALKNALNSSYDTIIIDKQSGPWKIGPLSLIDLSNKVIIIESGVVIEGITGKFYNSTDALFKFIRPNNITINGYGSTFKMDTDNLIKSYSRTEHRHSLSILGGLNVKVNGLNIDGSGGDGIYIARYNTTNSKNITIKDVISKKNARDGISIISADGLYISNSEFNESYKGILGCGVNFEPNTTNDTLKDIIFKNCKFIKNYYSGIQISTLHLNGSSALLDITIEDSYISNNSYLNSVGAAEINIGVGSSVLNPAKGSVDFINTKIENAKGYAISSKLPSNSFSVDFTNTVLKNVAIEKGSPIILSTNNYSNNTLGFGNITFNNTEIEYSRDSPFTVVYASKTNGGMYNVNGSFTIVNSALNINNVIKYDNVSAFNNVKLQYKFASILPSDVKTPPVTSNCSENLNLSTTETKPFTKSAQKTITSTSSILHSISGTSTYSAGEKITLKPGFKTNSSSNKRLVIKNEPCTSSLSSSSLKASLIESSDFFVWPSDDSEELIKTKAILTENPVQKNSYLRFEAETDEIVTISIFDLQSTLVKQILVNEKFTKGIHDVKVDFSTLNVGLYIISLQKINETVAIKALKN</sequence>
<evidence type="ECO:0000313" key="1">
    <source>
        <dbReference type="EMBL" id="ADV50415.1"/>
    </source>
</evidence>
<dbReference type="NCBIfam" id="NF045639">
    <property type="entry name" value="GCX_COOH"/>
    <property type="match status" value="1"/>
</dbReference>